<gene>
    <name evidence="6" type="ordered locus">BBR47_09230</name>
</gene>
<organism evidence="6 7">
    <name type="scientific">Brevibacillus brevis (strain 47 / JCM 6285 / NBRC 100599)</name>
    <dbReference type="NCBI Taxonomy" id="358681"/>
    <lineage>
        <taxon>Bacteria</taxon>
        <taxon>Bacillati</taxon>
        <taxon>Bacillota</taxon>
        <taxon>Bacilli</taxon>
        <taxon>Bacillales</taxon>
        <taxon>Paenibacillaceae</taxon>
        <taxon>Brevibacillus</taxon>
    </lineage>
</organism>
<dbReference type="InterPro" id="IPR016032">
    <property type="entry name" value="Sig_transdc_resp-reg_C-effctor"/>
</dbReference>
<dbReference type="eggNOG" id="COG0745">
    <property type="taxonomic scope" value="Bacteria"/>
</dbReference>
<dbReference type="SMART" id="SM00862">
    <property type="entry name" value="Trans_reg_C"/>
    <property type="match status" value="1"/>
</dbReference>
<dbReference type="EMBL" id="AP008955">
    <property type="protein sequence ID" value="BAH41900.1"/>
    <property type="molecule type" value="Genomic_DNA"/>
</dbReference>
<dbReference type="InterPro" id="IPR036388">
    <property type="entry name" value="WH-like_DNA-bd_sf"/>
</dbReference>
<dbReference type="InterPro" id="IPR011990">
    <property type="entry name" value="TPR-like_helical_dom_sf"/>
</dbReference>
<sequence length="379" mass="44745">MGLITWSDDSYQIHYAGETIVLLPKEYALFQYLYTWKNRAFSRSDLLDRVWPLEEPTDRTVDDHIYRLRKKLQKWSHLLTIDTVRGVGYRLTLKEQPSPSPSVLTSDFSENIQRMLTTYHGMGMGAALQTLYANQQVLGFQMDSFYATYLRFVGGDFGWFVEDKPPLSDKLFYLFHLYRMTEIDSQKTLEILQWALKNAKSMPKNYQDEMQITAICVYAQAKEWERAKKQLLPAREVVERVNSPGFQLFFQAEEALLYLLMGEVEEAEKVIQRSEEILQELPMQRELGSFTITRGLCLYHRQELAKARRLVDEGLEVLRSTKFVPHLIYGAKMILSFLKDFGYDREWERKYQKIWTELSEEYKFDYLQKKIRAIISSTI</sequence>
<dbReference type="RefSeq" id="WP_012684656.1">
    <property type="nucleotide sequence ID" value="NC_012491.1"/>
</dbReference>
<evidence type="ECO:0000256" key="4">
    <source>
        <dbReference type="PROSITE-ProRule" id="PRU01091"/>
    </source>
</evidence>
<evidence type="ECO:0000259" key="5">
    <source>
        <dbReference type="PROSITE" id="PS51755"/>
    </source>
</evidence>
<dbReference type="AlphaFoldDB" id="C0Z5U3"/>
<evidence type="ECO:0000313" key="7">
    <source>
        <dbReference type="Proteomes" id="UP000001877"/>
    </source>
</evidence>
<dbReference type="InterPro" id="IPR001867">
    <property type="entry name" value="OmpR/PhoB-type_DNA-bd"/>
</dbReference>
<evidence type="ECO:0000256" key="2">
    <source>
        <dbReference type="ARBA" id="ARBA00023125"/>
    </source>
</evidence>
<protein>
    <recommendedName>
        <fullName evidence="5">OmpR/PhoB-type domain-containing protein</fullName>
    </recommendedName>
</protein>
<dbReference type="PROSITE" id="PS51755">
    <property type="entry name" value="OMPR_PHOB"/>
    <property type="match status" value="1"/>
</dbReference>
<dbReference type="Gene3D" id="1.10.10.10">
    <property type="entry name" value="Winged helix-like DNA-binding domain superfamily/Winged helix DNA-binding domain"/>
    <property type="match status" value="1"/>
</dbReference>
<evidence type="ECO:0000313" key="6">
    <source>
        <dbReference type="EMBL" id="BAH41900.1"/>
    </source>
</evidence>
<dbReference type="SUPFAM" id="SSF48452">
    <property type="entry name" value="TPR-like"/>
    <property type="match status" value="1"/>
</dbReference>
<evidence type="ECO:0000256" key="3">
    <source>
        <dbReference type="ARBA" id="ARBA00023163"/>
    </source>
</evidence>
<dbReference type="KEGG" id="bbe:BBR47_09230"/>
<dbReference type="Pfam" id="PF00486">
    <property type="entry name" value="Trans_reg_C"/>
    <property type="match status" value="1"/>
</dbReference>
<feature type="DNA-binding region" description="OmpR/PhoB-type" evidence="4">
    <location>
        <begin position="1"/>
        <end position="93"/>
    </location>
</feature>
<keyword evidence="7" id="KW-1185">Reference proteome</keyword>
<dbReference type="eggNOG" id="COG2909">
    <property type="taxonomic scope" value="Bacteria"/>
</dbReference>
<dbReference type="STRING" id="358681.BBR47_09230"/>
<dbReference type="Gene3D" id="1.25.40.10">
    <property type="entry name" value="Tetratricopeptide repeat domain"/>
    <property type="match status" value="1"/>
</dbReference>
<accession>C0Z5U3</accession>
<feature type="domain" description="OmpR/PhoB-type" evidence="5">
    <location>
        <begin position="1"/>
        <end position="93"/>
    </location>
</feature>
<evidence type="ECO:0000256" key="1">
    <source>
        <dbReference type="ARBA" id="ARBA00023015"/>
    </source>
</evidence>
<dbReference type="GO" id="GO:0000160">
    <property type="term" value="P:phosphorelay signal transduction system"/>
    <property type="evidence" value="ECO:0007669"/>
    <property type="project" value="InterPro"/>
</dbReference>
<dbReference type="CDD" id="cd00383">
    <property type="entry name" value="trans_reg_C"/>
    <property type="match status" value="1"/>
</dbReference>
<reference evidence="6 7" key="1">
    <citation type="submission" date="2005-03" db="EMBL/GenBank/DDBJ databases">
        <title>Brevibacillus brevis strain 47, complete genome.</title>
        <authorList>
            <person name="Hosoyama A."/>
            <person name="Yamada R."/>
            <person name="Hongo Y."/>
            <person name="Terui Y."/>
            <person name="Ankai A."/>
            <person name="Masuyama W."/>
            <person name="Sekiguchi M."/>
            <person name="Takeda T."/>
            <person name="Asano K."/>
            <person name="Ohji S."/>
            <person name="Ichikawa N."/>
            <person name="Narita S."/>
            <person name="Aoki N."/>
            <person name="Miura H."/>
            <person name="Matsushita S."/>
            <person name="Sekigawa T."/>
            <person name="Yamagata H."/>
            <person name="Yoshikawa H."/>
            <person name="Udaka S."/>
            <person name="Tanikawa S."/>
            <person name="Fujita N."/>
        </authorList>
    </citation>
    <scope>NUCLEOTIDE SEQUENCE [LARGE SCALE GENOMIC DNA]</scope>
    <source>
        <strain evidence="7">47 / JCM 6285 / NBRC 100599</strain>
    </source>
</reference>
<keyword evidence="1" id="KW-0805">Transcription regulation</keyword>
<dbReference type="HOGENOM" id="CLU_062177_0_0_9"/>
<dbReference type="GO" id="GO:0003677">
    <property type="term" value="F:DNA binding"/>
    <property type="evidence" value="ECO:0007669"/>
    <property type="project" value="UniProtKB-UniRule"/>
</dbReference>
<dbReference type="Proteomes" id="UP000001877">
    <property type="component" value="Chromosome"/>
</dbReference>
<keyword evidence="3" id="KW-0804">Transcription</keyword>
<dbReference type="SUPFAM" id="SSF46894">
    <property type="entry name" value="C-terminal effector domain of the bipartite response regulators"/>
    <property type="match status" value="1"/>
</dbReference>
<keyword evidence="2 4" id="KW-0238">DNA-binding</keyword>
<dbReference type="GO" id="GO:0006355">
    <property type="term" value="P:regulation of DNA-templated transcription"/>
    <property type="evidence" value="ECO:0007669"/>
    <property type="project" value="InterPro"/>
</dbReference>
<name>C0Z5U3_BREBN</name>
<proteinExistence type="predicted"/>